<feature type="region of interest" description="Disordered" evidence="1">
    <location>
        <begin position="190"/>
        <end position="212"/>
    </location>
</feature>
<dbReference type="HOGENOM" id="CLU_047044_0_0_1"/>
<keyword evidence="3" id="KW-1185">Reference proteome</keyword>
<sequence>MTVFTGPSQLPTPRHCLGLHNIPDDGDVFEQLTRTIAEYEPINRYLSVHPAASSTIIRVVGSLQVNKELPPLPTENPLLPSGVNPLSSGDESLRWYRPLNPPHEPKSQAFRAVSHSSTSSSLSINAPPSLGSRTSALSGTETCTSILNSNFGTSRSNSLASAHLSAPFTGSRCYSPSSGQTVRLLAVPEGQSWSDPEAESSDLTSPPSPLLQNAPHNHILGENPLIEPSIPLQISHLVNGDSDALSSEKAPRSREALLVFDGDCDSPDSVTFPLIEWEPLIPTPPITPSPPKSDLKSSRKRTLSGVSTSVPRLPSQLQAPPPPKHPPRVADFFVPTHSLSQPPPTLYMFSPNTL</sequence>
<gene>
    <name evidence="2" type="ORF">M407DRAFT_235313</name>
</gene>
<evidence type="ECO:0000256" key="1">
    <source>
        <dbReference type="SAM" id="MobiDB-lite"/>
    </source>
</evidence>
<evidence type="ECO:0000313" key="3">
    <source>
        <dbReference type="Proteomes" id="UP000054248"/>
    </source>
</evidence>
<organism evidence="2 3">
    <name type="scientific">Tulasnella calospora MUT 4182</name>
    <dbReference type="NCBI Taxonomy" id="1051891"/>
    <lineage>
        <taxon>Eukaryota</taxon>
        <taxon>Fungi</taxon>
        <taxon>Dikarya</taxon>
        <taxon>Basidiomycota</taxon>
        <taxon>Agaricomycotina</taxon>
        <taxon>Agaricomycetes</taxon>
        <taxon>Cantharellales</taxon>
        <taxon>Tulasnellaceae</taxon>
        <taxon>Tulasnella</taxon>
    </lineage>
</organism>
<dbReference type="EMBL" id="KN823026">
    <property type="protein sequence ID" value="KIO26293.1"/>
    <property type="molecule type" value="Genomic_DNA"/>
</dbReference>
<feature type="region of interest" description="Disordered" evidence="1">
    <location>
        <begin position="100"/>
        <end position="137"/>
    </location>
</feature>
<feature type="compositionally biased region" description="Pro residues" evidence="1">
    <location>
        <begin position="281"/>
        <end position="291"/>
    </location>
</feature>
<feature type="compositionally biased region" description="Low complexity" evidence="1">
    <location>
        <begin position="114"/>
        <end position="123"/>
    </location>
</feature>
<dbReference type="AlphaFoldDB" id="A0A0C3KY17"/>
<evidence type="ECO:0000313" key="2">
    <source>
        <dbReference type="EMBL" id="KIO26293.1"/>
    </source>
</evidence>
<dbReference type="Proteomes" id="UP000054248">
    <property type="component" value="Unassembled WGS sequence"/>
</dbReference>
<feature type="region of interest" description="Disordered" evidence="1">
    <location>
        <begin position="280"/>
        <end position="354"/>
    </location>
</feature>
<proteinExistence type="predicted"/>
<reference evidence="2 3" key="1">
    <citation type="submission" date="2014-04" db="EMBL/GenBank/DDBJ databases">
        <authorList>
            <consortium name="DOE Joint Genome Institute"/>
            <person name="Kuo A."/>
            <person name="Girlanda M."/>
            <person name="Perotto S."/>
            <person name="Kohler A."/>
            <person name="Nagy L.G."/>
            <person name="Floudas D."/>
            <person name="Copeland A."/>
            <person name="Barry K.W."/>
            <person name="Cichocki N."/>
            <person name="Veneault-Fourrey C."/>
            <person name="LaButti K."/>
            <person name="Lindquist E.A."/>
            <person name="Lipzen A."/>
            <person name="Lundell T."/>
            <person name="Morin E."/>
            <person name="Murat C."/>
            <person name="Sun H."/>
            <person name="Tunlid A."/>
            <person name="Henrissat B."/>
            <person name="Grigoriev I.V."/>
            <person name="Hibbett D.S."/>
            <person name="Martin F."/>
            <person name="Nordberg H.P."/>
            <person name="Cantor M.N."/>
            <person name="Hua S.X."/>
        </authorList>
    </citation>
    <scope>NUCLEOTIDE SEQUENCE [LARGE SCALE GENOMIC DNA]</scope>
    <source>
        <strain evidence="2 3">MUT 4182</strain>
    </source>
</reference>
<name>A0A0C3KY17_9AGAM</name>
<reference evidence="3" key="2">
    <citation type="submission" date="2015-01" db="EMBL/GenBank/DDBJ databases">
        <title>Evolutionary Origins and Diversification of the Mycorrhizal Mutualists.</title>
        <authorList>
            <consortium name="DOE Joint Genome Institute"/>
            <consortium name="Mycorrhizal Genomics Consortium"/>
            <person name="Kohler A."/>
            <person name="Kuo A."/>
            <person name="Nagy L.G."/>
            <person name="Floudas D."/>
            <person name="Copeland A."/>
            <person name="Barry K.W."/>
            <person name="Cichocki N."/>
            <person name="Veneault-Fourrey C."/>
            <person name="LaButti K."/>
            <person name="Lindquist E.A."/>
            <person name="Lipzen A."/>
            <person name="Lundell T."/>
            <person name="Morin E."/>
            <person name="Murat C."/>
            <person name="Riley R."/>
            <person name="Ohm R."/>
            <person name="Sun H."/>
            <person name="Tunlid A."/>
            <person name="Henrissat B."/>
            <person name="Grigoriev I.V."/>
            <person name="Hibbett D.S."/>
            <person name="Martin F."/>
        </authorList>
    </citation>
    <scope>NUCLEOTIDE SEQUENCE [LARGE SCALE GENOMIC DNA]</scope>
    <source>
        <strain evidence="3">MUT 4182</strain>
    </source>
</reference>
<protein>
    <submittedName>
        <fullName evidence="2">Uncharacterized protein</fullName>
    </submittedName>
</protein>
<accession>A0A0C3KY17</accession>